<name>A0A917IYT4_9BACT</name>
<organism evidence="1 2">
    <name type="scientific">Filimonas zeae</name>
    <dbReference type="NCBI Taxonomy" id="1737353"/>
    <lineage>
        <taxon>Bacteria</taxon>
        <taxon>Pseudomonadati</taxon>
        <taxon>Bacteroidota</taxon>
        <taxon>Chitinophagia</taxon>
        <taxon>Chitinophagales</taxon>
        <taxon>Chitinophagaceae</taxon>
        <taxon>Filimonas</taxon>
    </lineage>
</organism>
<comment type="caution">
    <text evidence="1">The sequence shown here is derived from an EMBL/GenBank/DDBJ whole genome shotgun (WGS) entry which is preliminary data.</text>
</comment>
<dbReference type="AlphaFoldDB" id="A0A917IYT4"/>
<evidence type="ECO:0000313" key="1">
    <source>
        <dbReference type="EMBL" id="GGH69773.1"/>
    </source>
</evidence>
<dbReference type="Proteomes" id="UP000627292">
    <property type="component" value="Unassembled WGS sequence"/>
</dbReference>
<protein>
    <submittedName>
        <fullName evidence="1">Uncharacterized protein</fullName>
    </submittedName>
</protein>
<dbReference type="EMBL" id="BMIB01000003">
    <property type="protein sequence ID" value="GGH69773.1"/>
    <property type="molecule type" value="Genomic_DNA"/>
</dbReference>
<reference evidence="1" key="1">
    <citation type="journal article" date="2014" name="Int. J. Syst. Evol. Microbiol.">
        <title>Complete genome sequence of Corynebacterium casei LMG S-19264T (=DSM 44701T), isolated from a smear-ripened cheese.</title>
        <authorList>
            <consortium name="US DOE Joint Genome Institute (JGI-PGF)"/>
            <person name="Walter F."/>
            <person name="Albersmeier A."/>
            <person name="Kalinowski J."/>
            <person name="Ruckert C."/>
        </authorList>
    </citation>
    <scope>NUCLEOTIDE SEQUENCE</scope>
    <source>
        <strain evidence="1">CGMCC 1.15290</strain>
    </source>
</reference>
<reference evidence="1" key="2">
    <citation type="submission" date="2020-09" db="EMBL/GenBank/DDBJ databases">
        <authorList>
            <person name="Sun Q."/>
            <person name="Zhou Y."/>
        </authorList>
    </citation>
    <scope>NUCLEOTIDE SEQUENCE</scope>
    <source>
        <strain evidence="1">CGMCC 1.15290</strain>
    </source>
</reference>
<accession>A0A917IYT4</accession>
<proteinExistence type="predicted"/>
<evidence type="ECO:0000313" key="2">
    <source>
        <dbReference type="Proteomes" id="UP000627292"/>
    </source>
</evidence>
<gene>
    <name evidence="1" type="ORF">GCM10011379_27400</name>
</gene>
<sequence>MSGADISVTAYVKKVMPRGCWGVDVSFAVEAKEILRDASTFKLGYGVLLGNRIVWNDLYVFFCIRLFKKKVYGYTFHCSSPGNCYRNSILNQSGKENR</sequence>
<keyword evidence="2" id="KW-1185">Reference proteome</keyword>